<sequence>MLHRGGCLAEQKVFSLFASNGVAAGQRPLVLCSSGRDIHPRSHLRSRGSNTFNLISHSKRGITPYRAIELDLQYDAMLITLPFLGTSRYNGPPRDWMESLGPGIREELAKLWCGGHPGYASKVVQAPQGGTQCPKDALAFPLHFDERRWL</sequence>
<evidence type="ECO:0000313" key="2">
    <source>
        <dbReference type="Proteomes" id="UP000002035"/>
    </source>
</evidence>
<proteinExistence type="predicted"/>
<dbReference type="VEuPathDB" id="FungiDB:MCYG_04254"/>
<keyword evidence="2" id="KW-1185">Reference proteome</keyword>
<dbReference type="HOGENOM" id="CLU_1740068_0_0_1"/>
<gene>
    <name evidence="1" type="ORF">MCYG_04254</name>
</gene>
<dbReference type="EMBL" id="DS995704">
    <property type="protein sequence ID" value="EEQ31435.1"/>
    <property type="molecule type" value="Genomic_DNA"/>
</dbReference>
<accession>C5FPB9</accession>
<reference evidence="2" key="1">
    <citation type="journal article" date="2012" name="MBio">
        <title>Comparative genome analysis of Trichophyton rubrum and related dermatophytes reveals candidate genes involved in infection.</title>
        <authorList>
            <person name="Martinez D.A."/>
            <person name="Oliver B.G."/>
            <person name="Graeser Y."/>
            <person name="Goldberg J.M."/>
            <person name="Li W."/>
            <person name="Martinez-Rossi N.M."/>
            <person name="Monod M."/>
            <person name="Shelest E."/>
            <person name="Barton R.C."/>
            <person name="Birch E."/>
            <person name="Brakhage A.A."/>
            <person name="Chen Z."/>
            <person name="Gurr S.J."/>
            <person name="Heiman D."/>
            <person name="Heitman J."/>
            <person name="Kosti I."/>
            <person name="Rossi A."/>
            <person name="Saif S."/>
            <person name="Samalova M."/>
            <person name="Saunders C.W."/>
            <person name="Shea T."/>
            <person name="Summerbell R.C."/>
            <person name="Xu J."/>
            <person name="Young S."/>
            <person name="Zeng Q."/>
            <person name="Birren B.W."/>
            <person name="Cuomo C.A."/>
            <person name="White T.C."/>
        </authorList>
    </citation>
    <scope>NUCLEOTIDE SEQUENCE [LARGE SCALE GENOMIC DNA]</scope>
    <source>
        <strain evidence="2">ATCC MYA-4605 / CBS 113480</strain>
    </source>
</reference>
<protein>
    <submittedName>
        <fullName evidence="1">Uncharacterized protein</fullName>
    </submittedName>
</protein>
<evidence type="ECO:0000313" key="1">
    <source>
        <dbReference type="EMBL" id="EEQ31435.1"/>
    </source>
</evidence>
<dbReference type="GeneID" id="9224587"/>
<dbReference type="Proteomes" id="UP000002035">
    <property type="component" value="Unassembled WGS sequence"/>
</dbReference>
<organism evidence="1 2">
    <name type="scientific">Arthroderma otae (strain ATCC MYA-4605 / CBS 113480)</name>
    <name type="common">Microsporum canis</name>
    <dbReference type="NCBI Taxonomy" id="554155"/>
    <lineage>
        <taxon>Eukaryota</taxon>
        <taxon>Fungi</taxon>
        <taxon>Dikarya</taxon>
        <taxon>Ascomycota</taxon>
        <taxon>Pezizomycotina</taxon>
        <taxon>Eurotiomycetes</taxon>
        <taxon>Eurotiomycetidae</taxon>
        <taxon>Onygenales</taxon>
        <taxon>Arthrodermataceae</taxon>
        <taxon>Microsporum</taxon>
    </lineage>
</organism>
<name>C5FPB9_ARTOC</name>
<dbReference type="AlphaFoldDB" id="C5FPB9"/>
<dbReference type="RefSeq" id="XP_002846517.1">
    <property type="nucleotide sequence ID" value="XM_002846471.1"/>
</dbReference>